<evidence type="ECO:0000313" key="2">
    <source>
        <dbReference type="EMBL" id="MBX0323142.1"/>
    </source>
</evidence>
<keyword evidence="1" id="KW-0812">Transmembrane</keyword>
<comment type="caution">
    <text evidence="2">The sequence shown here is derived from an EMBL/GenBank/DDBJ whole genome shotgun (WGS) entry which is preliminary data.</text>
</comment>
<gene>
    <name evidence="2" type="ORF">EGH21_08890</name>
</gene>
<keyword evidence="3" id="KW-1185">Reference proteome</keyword>
<evidence type="ECO:0000256" key="1">
    <source>
        <dbReference type="SAM" id="Phobius"/>
    </source>
</evidence>
<protein>
    <submittedName>
        <fullName evidence="2">Uncharacterized protein</fullName>
    </submittedName>
</protein>
<dbReference type="AlphaFoldDB" id="A0AAW4PS41"/>
<dbReference type="Proteomes" id="UP001430377">
    <property type="component" value="Unassembled WGS sequence"/>
</dbReference>
<dbReference type="EMBL" id="RKLR01000003">
    <property type="protein sequence ID" value="MBX0323142.1"/>
    <property type="molecule type" value="Genomic_DNA"/>
</dbReference>
<organism evidence="2 3">
    <name type="scientific">Haloarcula rubra</name>
    <dbReference type="NCBI Taxonomy" id="2487747"/>
    <lineage>
        <taxon>Archaea</taxon>
        <taxon>Methanobacteriati</taxon>
        <taxon>Methanobacteriota</taxon>
        <taxon>Stenosarchaea group</taxon>
        <taxon>Halobacteria</taxon>
        <taxon>Halobacteriales</taxon>
        <taxon>Haloarculaceae</taxon>
        <taxon>Haloarcula</taxon>
    </lineage>
</organism>
<keyword evidence="1" id="KW-0472">Membrane</keyword>
<dbReference type="RefSeq" id="WP_220618123.1">
    <property type="nucleotide sequence ID" value="NZ_RKLR01000003.1"/>
</dbReference>
<accession>A0AAW4PS41</accession>
<sequence>MKEVHNYLKDSELTGVMFALKRVLLIGIGLLTVGLAYRTIRSGHGGQ</sequence>
<keyword evidence="1" id="KW-1133">Transmembrane helix</keyword>
<proteinExistence type="predicted"/>
<feature type="transmembrane region" description="Helical" evidence="1">
    <location>
        <begin position="16"/>
        <end position="37"/>
    </location>
</feature>
<name>A0AAW4PS41_9EURY</name>
<reference evidence="2 3" key="1">
    <citation type="submission" date="2021-06" db="EMBL/GenBank/DDBJ databases">
        <title>Halomicroarcula sp. a new haloarchaeum isolated from saline soil.</title>
        <authorList>
            <person name="Duran-Viseras A."/>
            <person name="Sanchez-Porro C."/>
            <person name="Ventosa A."/>
        </authorList>
    </citation>
    <scope>NUCLEOTIDE SEQUENCE [LARGE SCALE GENOMIC DNA]</scope>
    <source>
        <strain evidence="2 3">F13</strain>
    </source>
</reference>
<evidence type="ECO:0000313" key="3">
    <source>
        <dbReference type="Proteomes" id="UP001430377"/>
    </source>
</evidence>